<keyword evidence="9" id="KW-0472">Membrane</keyword>
<name>A0A8J6C5Y5_DIALT</name>
<feature type="domain" description="CBS" evidence="10">
    <location>
        <begin position="1322"/>
        <end position="1380"/>
    </location>
</feature>
<dbReference type="PRINTS" id="PR00193">
    <property type="entry name" value="MYOSINHEAVY"/>
</dbReference>
<feature type="domain" description="CBS" evidence="10">
    <location>
        <begin position="1562"/>
        <end position="1621"/>
    </location>
</feature>
<organism evidence="12 13">
    <name type="scientific">Diacronema lutheri</name>
    <name type="common">Unicellular marine alga</name>
    <name type="synonym">Monochrysis lutheri</name>
    <dbReference type="NCBI Taxonomy" id="2081491"/>
    <lineage>
        <taxon>Eukaryota</taxon>
        <taxon>Haptista</taxon>
        <taxon>Haptophyta</taxon>
        <taxon>Pavlovophyceae</taxon>
        <taxon>Pavlovales</taxon>
        <taxon>Pavlovaceae</taxon>
        <taxon>Diacronema</taxon>
    </lineage>
</organism>
<dbReference type="GO" id="GO:0005737">
    <property type="term" value="C:cytoplasm"/>
    <property type="evidence" value="ECO:0007669"/>
    <property type="project" value="TreeGrafter"/>
</dbReference>
<dbReference type="Pfam" id="PF00063">
    <property type="entry name" value="Myosin_head"/>
    <property type="match status" value="3"/>
</dbReference>
<keyword evidence="4 7" id="KW-0505">Motor protein</keyword>
<evidence type="ECO:0000256" key="2">
    <source>
        <dbReference type="ARBA" id="ARBA00022840"/>
    </source>
</evidence>
<dbReference type="PROSITE" id="PS51371">
    <property type="entry name" value="CBS"/>
    <property type="match status" value="6"/>
</dbReference>
<dbReference type="InterPro" id="IPR000270">
    <property type="entry name" value="PB1_dom"/>
</dbReference>
<dbReference type="InterPro" id="IPR027417">
    <property type="entry name" value="P-loop_NTPase"/>
</dbReference>
<keyword evidence="5 7" id="KW-0009">Actin-binding</keyword>
<evidence type="ECO:0000256" key="8">
    <source>
        <dbReference type="SAM" id="MobiDB-lite"/>
    </source>
</evidence>
<dbReference type="InterPro" id="IPR001609">
    <property type="entry name" value="Myosin_head_motor_dom-like"/>
</dbReference>
<dbReference type="Pfam" id="PF00571">
    <property type="entry name" value="CBS"/>
    <property type="match status" value="8"/>
</dbReference>
<feature type="region of interest" description="Actin-binding" evidence="7">
    <location>
        <begin position="813"/>
        <end position="835"/>
    </location>
</feature>
<evidence type="ECO:0000256" key="3">
    <source>
        <dbReference type="ARBA" id="ARBA00023123"/>
    </source>
</evidence>
<feature type="compositionally biased region" description="Gly residues" evidence="8">
    <location>
        <begin position="1477"/>
        <end position="1486"/>
    </location>
</feature>
<gene>
    <name evidence="12" type="ORF">KFE25_001830</name>
</gene>
<feature type="compositionally biased region" description="Pro residues" evidence="8">
    <location>
        <begin position="774"/>
        <end position="786"/>
    </location>
</feature>
<dbReference type="PROSITE" id="PS51456">
    <property type="entry name" value="MYOSIN_MOTOR"/>
    <property type="match status" value="1"/>
</dbReference>
<evidence type="ECO:0008006" key="14">
    <source>
        <dbReference type="Google" id="ProtNLM"/>
    </source>
</evidence>
<dbReference type="SMART" id="SM00116">
    <property type="entry name" value="CBS"/>
    <property type="match status" value="7"/>
</dbReference>
<dbReference type="PANTHER" id="PTHR13140">
    <property type="entry name" value="MYOSIN"/>
    <property type="match status" value="1"/>
</dbReference>
<keyword evidence="1 7" id="KW-0547">Nucleotide-binding</keyword>
<evidence type="ECO:0000313" key="12">
    <source>
        <dbReference type="EMBL" id="KAG8463057.1"/>
    </source>
</evidence>
<feature type="domain" description="CBS" evidence="10">
    <location>
        <begin position="1817"/>
        <end position="1875"/>
    </location>
</feature>
<feature type="binding site" evidence="7">
    <location>
        <begin position="173"/>
        <end position="180"/>
    </location>
    <ligand>
        <name>ATP</name>
        <dbReference type="ChEBI" id="CHEBI:30616"/>
    </ligand>
</feature>
<feature type="region of interest" description="Disordered" evidence="8">
    <location>
        <begin position="1464"/>
        <end position="1487"/>
    </location>
</feature>
<evidence type="ECO:0000256" key="6">
    <source>
        <dbReference type="PROSITE-ProRule" id="PRU00703"/>
    </source>
</evidence>
<feature type="region of interest" description="Disordered" evidence="8">
    <location>
        <begin position="898"/>
        <end position="918"/>
    </location>
</feature>
<dbReference type="InterPro" id="IPR036961">
    <property type="entry name" value="Kinesin_motor_dom_sf"/>
</dbReference>
<evidence type="ECO:0000256" key="9">
    <source>
        <dbReference type="SAM" id="Phobius"/>
    </source>
</evidence>
<feature type="domain" description="CBS" evidence="10">
    <location>
        <begin position="1107"/>
        <end position="1165"/>
    </location>
</feature>
<dbReference type="Pfam" id="PF00564">
    <property type="entry name" value="PB1"/>
    <property type="match status" value="1"/>
</dbReference>
<feature type="region of interest" description="Disordered" evidence="8">
    <location>
        <begin position="1893"/>
        <end position="1956"/>
    </location>
</feature>
<evidence type="ECO:0000256" key="5">
    <source>
        <dbReference type="ARBA" id="ARBA00023203"/>
    </source>
</evidence>
<keyword evidence="13" id="KW-1185">Reference proteome</keyword>
<dbReference type="EMBL" id="JAGTXO010000018">
    <property type="protein sequence ID" value="KAG8463057.1"/>
    <property type="molecule type" value="Genomic_DNA"/>
</dbReference>
<dbReference type="GO" id="GO:0007015">
    <property type="term" value="P:actin filament organization"/>
    <property type="evidence" value="ECO:0007669"/>
    <property type="project" value="TreeGrafter"/>
</dbReference>
<evidence type="ECO:0000256" key="4">
    <source>
        <dbReference type="ARBA" id="ARBA00023175"/>
    </source>
</evidence>
<evidence type="ECO:0000256" key="1">
    <source>
        <dbReference type="ARBA" id="ARBA00022741"/>
    </source>
</evidence>
<dbReference type="PANTHER" id="PTHR13140:SF706">
    <property type="entry name" value="DILUTE CLASS UNCONVENTIONAL MYOSIN, ISOFORM C"/>
    <property type="match status" value="1"/>
</dbReference>
<comment type="caution">
    <text evidence="12">The sequence shown here is derived from an EMBL/GenBank/DDBJ whole genome shotgun (WGS) entry which is preliminary data.</text>
</comment>
<evidence type="ECO:0000256" key="7">
    <source>
        <dbReference type="PROSITE-ProRule" id="PRU00782"/>
    </source>
</evidence>
<dbReference type="CDD" id="cd00124">
    <property type="entry name" value="MYSc"/>
    <property type="match status" value="1"/>
</dbReference>
<keyword evidence="9" id="KW-1133">Transmembrane helix</keyword>
<comment type="similarity">
    <text evidence="7">Belongs to the TRAFAC class myosin-kinesin ATPase superfamily. Myosin family.</text>
</comment>
<feature type="region of interest" description="Disordered" evidence="8">
    <location>
        <begin position="771"/>
        <end position="793"/>
    </location>
</feature>
<feature type="compositionally biased region" description="Low complexity" evidence="8">
    <location>
        <begin position="1901"/>
        <end position="1918"/>
    </location>
</feature>
<dbReference type="Gene3D" id="3.40.850.10">
    <property type="entry name" value="Kinesin motor domain"/>
    <property type="match status" value="2"/>
</dbReference>
<dbReference type="Gene3D" id="3.10.580.10">
    <property type="entry name" value="CBS-domain"/>
    <property type="match status" value="4"/>
</dbReference>
<dbReference type="GO" id="GO:0000146">
    <property type="term" value="F:microfilament motor activity"/>
    <property type="evidence" value="ECO:0007669"/>
    <property type="project" value="TreeGrafter"/>
</dbReference>
<dbReference type="PROSITE" id="PS50096">
    <property type="entry name" value="IQ"/>
    <property type="match status" value="3"/>
</dbReference>
<dbReference type="Gene3D" id="1.20.5.4820">
    <property type="match status" value="1"/>
</dbReference>
<feature type="compositionally biased region" description="Polar residues" evidence="8">
    <location>
        <begin position="1940"/>
        <end position="1950"/>
    </location>
</feature>
<feature type="domain" description="Myosin motor" evidence="11">
    <location>
        <begin position="68"/>
        <end position="977"/>
    </location>
</feature>
<dbReference type="GO" id="GO:0005524">
    <property type="term" value="F:ATP binding"/>
    <property type="evidence" value="ECO:0007669"/>
    <property type="project" value="UniProtKB-UniRule"/>
</dbReference>
<dbReference type="GO" id="GO:0016020">
    <property type="term" value="C:membrane"/>
    <property type="evidence" value="ECO:0007669"/>
    <property type="project" value="TreeGrafter"/>
</dbReference>
<dbReference type="SMART" id="SM00015">
    <property type="entry name" value="IQ"/>
    <property type="match status" value="3"/>
</dbReference>
<dbReference type="SUPFAM" id="SSF52540">
    <property type="entry name" value="P-loop containing nucleoside triphosphate hydrolases"/>
    <property type="match status" value="1"/>
</dbReference>
<keyword evidence="6" id="KW-0129">CBS domain</keyword>
<dbReference type="Gene3D" id="1.20.120.720">
    <property type="entry name" value="Myosin VI head, motor domain, U50 subdomain"/>
    <property type="match status" value="2"/>
</dbReference>
<keyword evidence="9" id="KW-0812">Transmembrane</keyword>
<accession>A0A8J6C5Y5</accession>
<dbReference type="SUPFAM" id="SSF54631">
    <property type="entry name" value="CBS-domain pair"/>
    <property type="match status" value="4"/>
</dbReference>
<evidence type="ECO:0000313" key="13">
    <source>
        <dbReference type="Proteomes" id="UP000751190"/>
    </source>
</evidence>
<dbReference type="InterPro" id="IPR000644">
    <property type="entry name" value="CBS_dom"/>
</dbReference>
<proteinExistence type="inferred from homology"/>
<reference evidence="12" key="1">
    <citation type="submission" date="2021-05" db="EMBL/GenBank/DDBJ databases">
        <title>The genome of the haptophyte Pavlova lutheri (Diacronema luteri, Pavlovales) - a model for lipid biosynthesis in eukaryotic algae.</title>
        <authorList>
            <person name="Hulatt C.J."/>
            <person name="Posewitz M.C."/>
        </authorList>
    </citation>
    <scope>NUCLEOTIDE SEQUENCE</scope>
    <source>
        <strain evidence="12">NIVA-4/92</strain>
    </source>
</reference>
<keyword evidence="3 7" id="KW-0518">Myosin</keyword>
<dbReference type="SUPFAM" id="SSF54277">
    <property type="entry name" value="CAD &amp; PB1 domains"/>
    <property type="match status" value="1"/>
</dbReference>
<feature type="domain" description="CBS" evidence="10">
    <location>
        <begin position="1752"/>
        <end position="1810"/>
    </location>
</feature>
<feature type="transmembrane region" description="Helical" evidence="9">
    <location>
        <begin position="2115"/>
        <end position="2136"/>
    </location>
</feature>
<sequence length="2139" mass="217951">MRKHVWFSVEHCVSKLEEEERDELRAALYTPMQLVAHDEQSGEYVLRSDDQREFRVRAAPAASADALRGVPDLLHLSDFSEPALLHTLRVRYERDDIYTYVGSILIAINPYRWIASLYDLPTRLAYRDAALGAHPPHLYAIADAAYRAALAPSAALSAGAPAPSRNQSIVISGESGAGKTEATKIILAYLAHVSALDEAAASGLVPRAARAAPADGGASALGWIEQRVLDANPLLEALGNARTLRNHNSSRFGKWIHLSLHPTTGRLCGARVTNYLLEKTRVARQGAGEANFHIFYQILNSARADGDGPAAAALAPAEGHPSEASFAYLQHGSPADMAAHAPMASAEQLAHTMRCVRSLGFDDAEAARLLQLLAAVLHLGNLVLVPAADGSDGAELAPSARAPLTFCASALRVPSDRIQVSLLTSATAVAGETIVRRATVAQAEDRRDALAKAVFTRLFALVIARLNETISRGPPQPAVERALESAADAGAHAPCATAGGGVGGVARTPAKENARGAANGASASAAAVGAPRAGVAAGGGGSGRDVGGPGWIGILDIYGFECVPLNQFEQLLINYANESLQRHFNARVFEVEQLEYARERISWEHIAWADNSSAVALIDGRPGDVPGILATFEDGWGAAAATGGAADGADGAAAAALGLASESSCVCSTATDRKLLQHLHAQFGGAAKPSPAAGDAAAAAAAAGARAHYAKPRHDSDRCFTILHYAGDVTYCVDGFCARNSETLSDELRGLMRGSECGWLRAFFDDHAAEHSGAPPPAAGAPPPPGSARGKAHARRAARLREQSVGSQFKEQLGALTKLIDSSRALFVRCICANAERAPRTFDAGACATQLRYAGLRETVRMRAAGYPVRLFVDVFCARFGPLAAALGGRTASPAAIGATAGGGKRSRKAGARAGAGGPPPAACGVGETAAARAAAISSTLRCALGLSDVDMQTGVSKVFLRHRAIELLERLESLRARAGARAVQAAYRARRLRRVRAACAVLVQASARGARARRAARARRDALVRVQACVRGRRARSVAAQARAERARRSAAATVVQALVRGRVARRLAACERRARQPAPPSPAAAIGLPPADASEEADARCVARLRPSPPVIVTDAATVFEAAKAMAAKRADAALVVAPDGALVGIVTDTDISRKVVALALDARAAPVADAMTRAPTTVRADQSALHALRTMVAGHFRHLPVLAEAPPARAAAANAAATATAATAAGSPSSAPSLIPSGVLDLTRCLYDAIQKMERAAERSHADGTQLLGRVREAAAGRVPAAALDALLKSANCAFAPTLATVLARVAAAAGGAAGARGAVGACPTVGTNANVLEAARLVTSARRAVVVLDDEGGVAGILTSRDILFRVVGAGLSADTTNVTSVMTPSPDCATPSATILEALHQMHDHRYQHMPVLSPTGELLGIVDALQLAYVALGGAGADGAGGSGDAFWGSVLSLPAGADGGGTDSSRTGGSESGGSGAGGARALSAACASSERASMAKGSETGVRRAAQSTGALGAPGLSGAAAGAEPAPLAAPLAALIGDETDEASAPARSVAQLRPARAVLLAARGTSVFEAAKAMAAKRADAALVVAPDGALVGIVTDTDISRKVVALALDARAAPVADAMTRAPTTVRADQSALHALRTMVAGHFRHLPVLAEAGERGSDGLLVLDLTRCLYDAIARLERAQSSADAIGVVLGGLRAQSADGAGAPRGSADAALAALLASATSLFQPTLAQVLQRAAGATGAVGACPTVGTNANVLEAARLVTSARRAVVVLDDEGGVAGILTSRDILFRVVGAGLSADTTNVTSVMTPSPDCATPSATILEALHQMHDHRYQHMPVLSPTGELLGIVDALQLAYHVLGGAGADGAGKADGFWEGVLSLPAGTGGAGTSGAGSASHSAAGGASQRAGAPWREHAAMDDAGADGVDGRLSRANSIAPNDSVSAVGGQHGRDVDGGSIAVGGGVGAALSGTAEVDADRLDGPNRFVFKLTDESGSKHRVTLSTFTLRALRGAAAEALALTPDAATRLRFTYKDTDGDPVTLSTDASVAEAVVLAQAASWTHIAVQISFASAGGWLSVQMTGTGEQRSGGAGGIVPVTREAAKAQKSLFGGVGAMMGLAVVGSIALELLKRR</sequence>
<dbReference type="GO" id="GO:0051015">
    <property type="term" value="F:actin filament binding"/>
    <property type="evidence" value="ECO:0007669"/>
    <property type="project" value="TreeGrafter"/>
</dbReference>
<protein>
    <recommendedName>
        <fullName evidence="14">Myosin motor domain-containing protein</fullName>
    </recommendedName>
</protein>
<dbReference type="InterPro" id="IPR046342">
    <property type="entry name" value="CBS_dom_sf"/>
</dbReference>
<dbReference type="GO" id="GO:0016459">
    <property type="term" value="C:myosin complex"/>
    <property type="evidence" value="ECO:0007669"/>
    <property type="project" value="UniProtKB-KW"/>
</dbReference>
<dbReference type="OrthoDB" id="418595at2759"/>
<evidence type="ECO:0000259" key="10">
    <source>
        <dbReference type="PROSITE" id="PS51371"/>
    </source>
</evidence>
<evidence type="ECO:0000259" key="11">
    <source>
        <dbReference type="PROSITE" id="PS51456"/>
    </source>
</evidence>
<dbReference type="Proteomes" id="UP000751190">
    <property type="component" value="Unassembled WGS sequence"/>
</dbReference>
<dbReference type="SMART" id="SM00242">
    <property type="entry name" value="MYSc"/>
    <property type="match status" value="1"/>
</dbReference>
<keyword evidence="2 7" id="KW-0067">ATP-binding</keyword>
<dbReference type="InterPro" id="IPR000048">
    <property type="entry name" value="IQ_motif_EF-hand-BS"/>
</dbReference>
<dbReference type="Gene3D" id="1.20.58.530">
    <property type="match status" value="1"/>
</dbReference>
<feature type="domain" description="CBS" evidence="10">
    <location>
        <begin position="1387"/>
        <end position="1445"/>
    </location>
</feature>